<reference evidence="1" key="1">
    <citation type="submission" date="2022-10" db="EMBL/GenBank/DDBJ databases">
        <title>Complete Genome of Trichothecium roseum strain YXFP-22015, a Plant Pathogen Isolated from Citrus.</title>
        <authorList>
            <person name="Wang Y."/>
            <person name="Zhu L."/>
        </authorList>
    </citation>
    <scope>NUCLEOTIDE SEQUENCE</scope>
    <source>
        <strain evidence="1">YXFP-22015</strain>
    </source>
</reference>
<proteinExistence type="predicted"/>
<dbReference type="EMBL" id="CM047945">
    <property type="protein sequence ID" value="KAI9898166.1"/>
    <property type="molecule type" value="Genomic_DNA"/>
</dbReference>
<organism evidence="1 2">
    <name type="scientific">Trichothecium roseum</name>
    <dbReference type="NCBI Taxonomy" id="47278"/>
    <lineage>
        <taxon>Eukaryota</taxon>
        <taxon>Fungi</taxon>
        <taxon>Dikarya</taxon>
        <taxon>Ascomycota</taxon>
        <taxon>Pezizomycotina</taxon>
        <taxon>Sordariomycetes</taxon>
        <taxon>Hypocreomycetidae</taxon>
        <taxon>Hypocreales</taxon>
        <taxon>Hypocreales incertae sedis</taxon>
        <taxon>Trichothecium</taxon>
    </lineage>
</organism>
<dbReference type="Proteomes" id="UP001163324">
    <property type="component" value="Chromosome 6"/>
</dbReference>
<accession>A0ACC0UVL9</accession>
<keyword evidence="2" id="KW-1185">Reference proteome</keyword>
<sequence length="424" mass="47686">MAVNIVSLLPILATSAFAQSITPQDRPFGGLPFDFPKTKTPERMNISVDSSLIDLALRKVHDYRPSFDIDDDWSIEGPSEVNITSAVDYWKNHYSWNDIQAEINEKFEHYATSVPGNGNYKPDIPLHFLHHRSSNASSVPLLLLHGWPSTSLEWANVIEPLTQYGNRSFHIVAPDLPGFGFSPAPTQPLGPREMGKAFDALMKQLGYETYGVVSTDLGWVVGMWMVHDAHSSIIGHFCDFWQGRPDESDLTRYKKNETAPEENAVIEAGKVWSSLHSVYSLVHGQKPQALAIALSDSPVGLLGWYWDVNYATSDGYAYSFKELITDTLMLWIPGVYNNIRAYREIFKPESMSFPTSSVPLGVTEWGWGQGPFPALSSLPFVPESWILRAFNLVFFRRHETGGHFPAISRPDAWVEDVQLFFSQL</sequence>
<protein>
    <submittedName>
        <fullName evidence="1">Uncharacterized protein</fullName>
    </submittedName>
</protein>
<evidence type="ECO:0000313" key="2">
    <source>
        <dbReference type="Proteomes" id="UP001163324"/>
    </source>
</evidence>
<comment type="caution">
    <text evidence="1">The sequence shown here is derived from an EMBL/GenBank/DDBJ whole genome shotgun (WGS) entry which is preliminary data.</text>
</comment>
<gene>
    <name evidence="1" type="ORF">N3K66_006526</name>
</gene>
<evidence type="ECO:0000313" key="1">
    <source>
        <dbReference type="EMBL" id="KAI9898166.1"/>
    </source>
</evidence>
<name>A0ACC0UVL9_9HYPO</name>